<dbReference type="Proteomes" id="UP001501102">
    <property type="component" value="Unassembled WGS sequence"/>
</dbReference>
<keyword evidence="2" id="KW-0347">Helicase</keyword>
<comment type="caution">
    <text evidence="5">The sequence shown here is derived from an EMBL/GenBank/DDBJ whole genome shotgun (WGS) entry which is preliminary data.</text>
</comment>
<gene>
    <name evidence="5" type="ORF">GCM10020221_11430</name>
</gene>
<keyword evidence="3" id="KW-0234">DNA repair</keyword>
<keyword evidence="2" id="KW-0378">Hydrolase</keyword>
<keyword evidence="1" id="KW-0227">DNA damage</keyword>
<organism evidence="5 6">
    <name type="scientific">Streptomyces thioluteus</name>
    <dbReference type="NCBI Taxonomy" id="66431"/>
    <lineage>
        <taxon>Bacteria</taxon>
        <taxon>Bacillati</taxon>
        <taxon>Actinomycetota</taxon>
        <taxon>Actinomycetes</taxon>
        <taxon>Kitasatosporales</taxon>
        <taxon>Streptomycetaceae</taxon>
        <taxon>Streptomyces</taxon>
    </lineage>
</organism>
<dbReference type="Pfam" id="PF12705">
    <property type="entry name" value="PDDEXK_1"/>
    <property type="match status" value="1"/>
</dbReference>
<keyword evidence="2" id="KW-0547">Nucleotide-binding</keyword>
<keyword evidence="2" id="KW-0067">ATP-binding</keyword>
<evidence type="ECO:0000259" key="4">
    <source>
        <dbReference type="Pfam" id="PF12705"/>
    </source>
</evidence>
<name>A0ABN3WJX9_STRTU</name>
<evidence type="ECO:0000313" key="6">
    <source>
        <dbReference type="Proteomes" id="UP001501102"/>
    </source>
</evidence>
<dbReference type="RefSeq" id="WP_344961200.1">
    <property type="nucleotide sequence ID" value="NZ_BAAAXZ010000041.1"/>
</dbReference>
<sequence length="275" mass="30566">MRTSTAAPRSRSHSQLYGSYAKCGEAYRLERVENRVSAPAGWFIQGTTVHSAIELYELSGRTISTAQAVAHYHQTWDVEAAEARKIEPDITKWRTGGYKKAEKDLIDRRALGEHQVIDYIAYTKDAGAAETIWITPDSRPAIELEFAVKVGDVPVRGFIDQVLVTPYGLSIRDIKTGTKKQSSALQLALYRRALWEMYQVNATWGDYFQCARLGRSPKAGSPGEPIDLTLIDQHWLEQQYAAMDAAERHGIYLANPGDHCAACGVAQFCKAKGAK</sequence>
<reference evidence="5 6" key="1">
    <citation type="journal article" date="2019" name="Int. J. Syst. Evol. Microbiol.">
        <title>The Global Catalogue of Microorganisms (GCM) 10K type strain sequencing project: providing services to taxonomists for standard genome sequencing and annotation.</title>
        <authorList>
            <consortium name="The Broad Institute Genomics Platform"/>
            <consortium name="The Broad Institute Genome Sequencing Center for Infectious Disease"/>
            <person name="Wu L."/>
            <person name="Ma J."/>
        </authorList>
    </citation>
    <scope>NUCLEOTIDE SEQUENCE [LARGE SCALE GENOMIC DNA]</scope>
    <source>
        <strain evidence="5 6">JCM 4087</strain>
    </source>
</reference>
<dbReference type="InterPro" id="IPR011604">
    <property type="entry name" value="PDDEXK-like_dom_sf"/>
</dbReference>
<protein>
    <recommendedName>
        <fullName evidence="4">PD-(D/E)XK endonuclease-like domain-containing protein</fullName>
    </recommendedName>
</protein>
<dbReference type="EMBL" id="BAAAXZ010000041">
    <property type="protein sequence ID" value="GAA2917059.1"/>
    <property type="molecule type" value="Genomic_DNA"/>
</dbReference>
<evidence type="ECO:0000256" key="3">
    <source>
        <dbReference type="ARBA" id="ARBA00023204"/>
    </source>
</evidence>
<dbReference type="InterPro" id="IPR038726">
    <property type="entry name" value="PDDEXK_AddAB-type"/>
</dbReference>
<evidence type="ECO:0000256" key="2">
    <source>
        <dbReference type="ARBA" id="ARBA00022806"/>
    </source>
</evidence>
<evidence type="ECO:0000313" key="5">
    <source>
        <dbReference type="EMBL" id="GAA2917059.1"/>
    </source>
</evidence>
<keyword evidence="6" id="KW-1185">Reference proteome</keyword>
<proteinExistence type="predicted"/>
<evidence type="ECO:0000256" key="1">
    <source>
        <dbReference type="ARBA" id="ARBA00022763"/>
    </source>
</evidence>
<feature type="domain" description="PD-(D/E)XK endonuclease-like" evidence="4">
    <location>
        <begin position="19"/>
        <end position="270"/>
    </location>
</feature>
<accession>A0ABN3WJX9</accession>
<dbReference type="Gene3D" id="3.90.320.10">
    <property type="match status" value="1"/>
</dbReference>